<feature type="transmembrane region" description="Helical" evidence="4">
    <location>
        <begin position="267"/>
        <end position="289"/>
    </location>
</feature>
<gene>
    <name evidence="6" type="ORF">EV700_2722</name>
</gene>
<keyword evidence="2 4" id="KW-1133">Transmembrane helix</keyword>
<dbReference type="AlphaFoldDB" id="A0A4Q7YND1"/>
<proteinExistence type="predicted"/>
<name>A0A4Q7YND1_9GAMM</name>
<evidence type="ECO:0000256" key="4">
    <source>
        <dbReference type="SAM" id="Phobius"/>
    </source>
</evidence>
<feature type="domain" description="Major facilitator superfamily (MFS) profile" evidence="5">
    <location>
        <begin position="9"/>
        <end position="384"/>
    </location>
</feature>
<feature type="transmembrane region" description="Helical" evidence="4">
    <location>
        <begin position="99"/>
        <end position="121"/>
    </location>
</feature>
<sequence length="384" mass="40774">MISRDTRAALWAIPFIYFLLVAAEFVAMTHVAFVLTRQGFSATAVGFVATLMWLGIFCGSLLASHVTPRFGRERVFRRSVQALVLCFGLIALAQGYWPWALLGWLLGVVVGVIWVTGEAWLAEIAPPDRRGFYVGLFETCVGIGMMTGPVLLALIDRVGGPPFWVAFGMGLATLAAGRWLPHVAPAGECLETTSENASDTPWKGLVAGIAGVSLISGLLESGSASMLPGLSLRLGFSVQEAAWLGAVIGAGSALLQTPAGHLSDRWGLFRIETACWSLLTLVSAGLWAWGAQLWWMLWLTGFVFGGMGGVIYTLAMVELGHKLQGKALVRATSVLVVCYTAGSASGPVMGGWLFDRGGLAWLAVGLGTTAVMGLGVNVWRGVRE</sequence>
<evidence type="ECO:0000259" key="5">
    <source>
        <dbReference type="PROSITE" id="PS50850"/>
    </source>
</evidence>
<evidence type="ECO:0000313" key="7">
    <source>
        <dbReference type="Proteomes" id="UP000292423"/>
    </source>
</evidence>
<dbReference type="GO" id="GO:0005886">
    <property type="term" value="C:plasma membrane"/>
    <property type="evidence" value="ECO:0007669"/>
    <property type="project" value="TreeGrafter"/>
</dbReference>
<dbReference type="OrthoDB" id="3690818at2"/>
<evidence type="ECO:0000256" key="1">
    <source>
        <dbReference type="ARBA" id="ARBA00022692"/>
    </source>
</evidence>
<feature type="transmembrane region" description="Helical" evidence="4">
    <location>
        <begin position="161"/>
        <end position="180"/>
    </location>
</feature>
<dbReference type="Gene3D" id="1.20.1250.20">
    <property type="entry name" value="MFS general substrate transporter like domains"/>
    <property type="match status" value="2"/>
</dbReference>
<dbReference type="PANTHER" id="PTHR23521:SF2">
    <property type="entry name" value="TRANSPORTER MFS SUPERFAMILY"/>
    <property type="match status" value="1"/>
</dbReference>
<evidence type="ECO:0000256" key="3">
    <source>
        <dbReference type="ARBA" id="ARBA00023136"/>
    </source>
</evidence>
<feature type="transmembrane region" description="Helical" evidence="4">
    <location>
        <begin position="359"/>
        <end position="379"/>
    </location>
</feature>
<keyword evidence="1 4" id="KW-0812">Transmembrane</keyword>
<dbReference type="PROSITE" id="PS50850">
    <property type="entry name" value="MFS"/>
    <property type="match status" value="1"/>
</dbReference>
<evidence type="ECO:0000313" key="6">
    <source>
        <dbReference type="EMBL" id="RZU38145.1"/>
    </source>
</evidence>
<reference evidence="6 7" key="1">
    <citation type="submission" date="2019-02" db="EMBL/GenBank/DDBJ databases">
        <title>Genomic Encyclopedia of Type Strains, Phase IV (KMG-IV): sequencing the most valuable type-strain genomes for metagenomic binning, comparative biology and taxonomic classification.</title>
        <authorList>
            <person name="Goeker M."/>
        </authorList>
    </citation>
    <scope>NUCLEOTIDE SEQUENCE [LARGE SCALE GENOMIC DNA]</scope>
    <source>
        <strain evidence="6 7">DSM 105135</strain>
    </source>
</reference>
<dbReference type="SUPFAM" id="SSF103473">
    <property type="entry name" value="MFS general substrate transporter"/>
    <property type="match status" value="1"/>
</dbReference>
<comment type="caution">
    <text evidence="6">The sequence shown here is derived from an EMBL/GenBank/DDBJ whole genome shotgun (WGS) entry which is preliminary data.</text>
</comment>
<feature type="transmembrane region" description="Helical" evidence="4">
    <location>
        <begin position="295"/>
        <end position="315"/>
    </location>
</feature>
<organism evidence="6 7">
    <name type="scientific">Fluviicoccus keumensis</name>
    <dbReference type="NCBI Taxonomy" id="1435465"/>
    <lineage>
        <taxon>Bacteria</taxon>
        <taxon>Pseudomonadati</taxon>
        <taxon>Pseudomonadota</taxon>
        <taxon>Gammaproteobacteria</taxon>
        <taxon>Moraxellales</taxon>
        <taxon>Moraxellaceae</taxon>
        <taxon>Fluviicoccus</taxon>
    </lineage>
</organism>
<feature type="transmembrane region" description="Helical" evidence="4">
    <location>
        <begin position="75"/>
        <end position="93"/>
    </location>
</feature>
<feature type="transmembrane region" description="Helical" evidence="4">
    <location>
        <begin position="39"/>
        <end position="63"/>
    </location>
</feature>
<dbReference type="RefSeq" id="WP_130414727.1">
    <property type="nucleotide sequence ID" value="NZ_SHKX01000014.1"/>
</dbReference>
<dbReference type="InterPro" id="IPR036259">
    <property type="entry name" value="MFS_trans_sf"/>
</dbReference>
<dbReference type="Proteomes" id="UP000292423">
    <property type="component" value="Unassembled WGS sequence"/>
</dbReference>
<dbReference type="InterPro" id="IPR020846">
    <property type="entry name" value="MFS_dom"/>
</dbReference>
<keyword evidence="3 4" id="KW-0472">Membrane</keyword>
<feature type="transmembrane region" description="Helical" evidence="4">
    <location>
        <begin position="133"/>
        <end position="155"/>
    </location>
</feature>
<evidence type="ECO:0000256" key="2">
    <source>
        <dbReference type="ARBA" id="ARBA00022989"/>
    </source>
</evidence>
<accession>A0A4Q7YND1</accession>
<dbReference type="Pfam" id="PF07690">
    <property type="entry name" value="MFS_1"/>
    <property type="match status" value="2"/>
</dbReference>
<dbReference type="EMBL" id="SHKX01000014">
    <property type="protein sequence ID" value="RZU38145.1"/>
    <property type="molecule type" value="Genomic_DNA"/>
</dbReference>
<keyword evidence="7" id="KW-1185">Reference proteome</keyword>
<dbReference type="GO" id="GO:0022857">
    <property type="term" value="F:transmembrane transporter activity"/>
    <property type="evidence" value="ECO:0007669"/>
    <property type="project" value="InterPro"/>
</dbReference>
<dbReference type="InterPro" id="IPR011701">
    <property type="entry name" value="MFS"/>
</dbReference>
<feature type="transmembrane region" description="Helical" evidence="4">
    <location>
        <begin position="327"/>
        <end position="353"/>
    </location>
</feature>
<protein>
    <submittedName>
        <fullName evidence="6">Putative MFS family arabinose efflux permease</fullName>
    </submittedName>
</protein>
<feature type="transmembrane region" description="Helical" evidence="4">
    <location>
        <begin position="12"/>
        <end position="33"/>
    </location>
</feature>
<dbReference type="PANTHER" id="PTHR23521">
    <property type="entry name" value="TRANSPORTER MFS SUPERFAMILY"/>
    <property type="match status" value="1"/>
</dbReference>